<dbReference type="AlphaFoldDB" id="A0A9X4E2E1"/>
<accession>A0A9X4E2E1</accession>
<keyword evidence="4" id="KW-1185">Reference proteome</keyword>
<dbReference type="InterPro" id="IPR038670">
    <property type="entry name" value="HslJ-like_sf"/>
</dbReference>
<dbReference type="InterPro" id="IPR005184">
    <property type="entry name" value="DUF306_Meta_HslJ"/>
</dbReference>
<gene>
    <name evidence="2" type="ORF">ORY91_001345</name>
    <name evidence="3" type="ORF">V9W64_06745</name>
</gene>
<dbReference type="InterPro" id="IPR053147">
    <property type="entry name" value="Hsp_HslJ-like"/>
</dbReference>
<reference evidence="2" key="1">
    <citation type="submission" date="2022-10" db="EMBL/GenBank/DDBJ databases">
        <authorList>
            <person name="Boutroux M."/>
        </authorList>
    </citation>
    <scope>NUCLEOTIDE SEQUENCE</scope>
    <source>
        <strain evidence="2">51.81</strain>
    </source>
</reference>
<proteinExistence type="predicted"/>
<organism evidence="2">
    <name type="scientific">Neisseria leonii</name>
    <dbReference type="NCBI Taxonomy" id="2995413"/>
    <lineage>
        <taxon>Bacteria</taxon>
        <taxon>Pseudomonadati</taxon>
        <taxon>Pseudomonadota</taxon>
        <taxon>Betaproteobacteria</taxon>
        <taxon>Neisseriales</taxon>
        <taxon>Neisseriaceae</taxon>
        <taxon>Neisseria</taxon>
    </lineage>
</organism>
<evidence type="ECO:0000313" key="3">
    <source>
        <dbReference type="EMBL" id="WWY02419.1"/>
    </source>
</evidence>
<dbReference type="RefSeq" id="WP_274585073.1">
    <property type="nucleotide sequence ID" value="NZ_CP146598.1"/>
</dbReference>
<name>A0A9X4E2E1_9NEIS</name>
<evidence type="ECO:0000259" key="1">
    <source>
        <dbReference type="Pfam" id="PF03724"/>
    </source>
</evidence>
<dbReference type="Proteomes" id="UP001149607">
    <property type="component" value="Chromosome"/>
</dbReference>
<feature type="domain" description="DUF306" evidence="1">
    <location>
        <begin position="63"/>
        <end position="164"/>
    </location>
</feature>
<dbReference type="EMBL" id="JAPQFL010000003">
    <property type="protein sequence ID" value="MDD9327929.1"/>
    <property type="molecule type" value="Genomic_DNA"/>
</dbReference>
<reference evidence="3" key="2">
    <citation type="submission" date="2024-02" db="EMBL/GenBank/DDBJ databases">
        <title>Neisseria leonii sp. nov.</title>
        <authorList>
            <person name="Boutroux M."/>
            <person name="Favre-Rochex S."/>
            <person name="Gorgette O."/>
            <person name="Touak G."/>
            <person name="Muhle E."/>
            <person name="Chesneau O."/>
            <person name="Clermont D."/>
            <person name="Rahi P."/>
        </authorList>
    </citation>
    <scope>NUCLEOTIDE SEQUENCE</scope>
    <source>
        <strain evidence="3">51.81</strain>
    </source>
</reference>
<dbReference type="EMBL" id="CP146598">
    <property type="protein sequence ID" value="WWY02419.1"/>
    <property type="molecule type" value="Genomic_DNA"/>
</dbReference>
<dbReference type="Gene3D" id="2.40.128.270">
    <property type="match status" value="1"/>
</dbReference>
<evidence type="ECO:0000313" key="4">
    <source>
        <dbReference type="Proteomes" id="UP001149607"/>
    </source>
</evidence>
<evidence type="ECO:0000313" key="2">
    <source>
        <dbReference type="EMBL" id="MDD9327929.1"/>
    </source>
</evidence>
<dbReference type="PANTHER" id="PTHR35535">
    <property type="entry name" value="HEAT SHOCK PROTEIN HSLJ"/>
    <property type="match status" value="1"/>
</dbReference>
<protein>
    <submittedName>
        <fullName evidence="2">META domain-containing protein</fullName>
    </submittedName>
</protein>
<dbReference type="Pfam" id="PF03724">
    <property type="entry name" value="META"/>
    <property type="match status" value="1"/>
</dbReference>
<dbReference type="PANTHER" id="PTHR35535:SF1">
    <property type="entry name" value="HEAT SHOCK PROTEIN HSLJ"/>
    <property type="match status" value="1"/>
</dbReference>
<sequence length="171" mass="18228">MASQKPASPVLALQKRRTAPFSDGLSGYGRKEMMKKIGYLSAVWLLAACASAAPTVGDDMPLDGQWRIRMLGQSAAPQGAVLAFDSQAERLAATAGCNRINTSYQALPPALRFGPAAATRMACPPETQSAETALLNILTRSDLHYRISGSRLILQQADGTVLLQAERLPSD</sequence>